<evidence type="ECO:0000313" key="2">
    <source>
        <dbReference type="Proteomes" id="UP000447434"/>
    </source>
</evidence>
<dbReference type="AlphaFoldDB" id="A0A6A4PJJ7"/>
<dbReference type="EMBL" id="WOCE01000013">
    <property type="protein sequence ID" value="KAE9601640.1"/>
    <property type="molecule type" value="Genomic_DNA"/>
</dbReference>
<comment type="caution">
    <text evidence="1">The sequence shown here is derived from an EMBL/GenBank/DDBJ whole genome shotgun (WGS) entry which is preliminary data.</text>
</comment>
<name>A0A6A4PJJ7_LUPAL</name>
<reference evidence="2" key="1">
    <citation type="journal article" date="2020" name="Nat. Commun.">
        <title>Genome sequence of the cluster root forming white lupin.</title>
        <authorList>
            <person name="Hufnagel B."/>
            <person name="Marques A."/>
            <person name="Soriano A."/>
            <person name="Marques L."/>
            <person name="Divol F."/>
            <person name="Doumas P."/>
            <person name="Sallet E."/>
            <person name="Mancinotti D."/>
            <person name="Carrere S."/>
            <person name="Marande W."/>
            <person name="Arribat S."/>
            <person name="Keller J."/>
            <person name="Huneau C."/>
            <person name="Blein T."/>
            <person name="Aime D."/>
            <person name="Laguerre M."/>
            <person name="Taylor J."/>
            <person name="Schubert V."/>
            <person name="Nelson M."/>
            <person name="Geu-Flores F."/>
            <person name="Crespi M."/>
            <person name="Gallardo-Guerrero K."/>
            <person name="Delaux P.-M."/>
            <person name="Salse J."/>
            <person name="Berges H."/>
            <person name="Guyot R."/>
            <person name="Gouzy J."/>
            <person name="Peret B."/>
        </authorList>
    </citation>
    <scope>NUCLEOTIDE SEQUENCE [LARGE SCALE GENOMIC DNA]</scope>
    <source>
        <strain evidence="2">cv. Amiga</strain>
    </source>
</reference>
<protein>
    <submittedName>
        <fullName evidence="1">Uncharacterized protein</fullName>
    </submittedName>
</protein>
<organism evidence="1 2">
    <name type="scientific">Lupinus albus</name>
    <name type="common">White lupine</name>
    <name type="synonym">Lupinus termis</name>
    <dbReference type="NCBI Taxonomy" id="3870"/>
    <lineage>
        <taxon>Eukaryota</taxon>
        <taxon>Viridiplantae</taxon>
        <taxon>Streptophyta</taxon>
        <taxon>Embryophyta</taxon>
        <taxon>Tracheophyta</taxon>
        <taxon>Spermatophyta</taxon>
        <taxon>Magnoliopsida</taxon>
        <taxon>eudicotyledons</taxon>
        <taxon>Gunneridae</taxon>
        <taxon>Pentapetalae</taxon>
        <taxon>rosids</taxon>
        <taxon>fabids</taxon>
        <taxon>Fabales</taxon>
        <taxon>Fabaceae</taxon>
        <taxon>Papilionoideae</taxon>
        <taxon>50 kb inversion clade</taxon>
        <taxon>genistoids sensu lato</taxon>
        <taxon>core genistoids</taxon>
        <taxon>Genisteae</taxon>
        <taxon>Lupinus</taxon>
    </lineage>
</organism>
<keyword evidence="2" id="KW-1185">Reference proteome</keyword>
<sequence>MFSEVGDVTLLCALRNDGYLAWAHVNLVTFYDNVVLVHFLTLYFGVSYWLRIFQFSILFGGGIFHCFF</sequence>
<dbReference type="Proteomes" id="UP000447434">
    <property type="component" value="Chromosome 13"/>
</dbReference>
<accession>A0A6A4PJJ7</accession>
<proteinExistence type="predicted"/>
<gene>
    <name evidence="1" type="ORF">Lalb_Chr13g0299981</name>
</gene>
<evidence type="ECO:0000313" key="1">
    <source>
        <dbReference type="EMBL" id="KAE9601640.1"/>
    </source>
</evidence>